<feature type="domain" description="TATA element modulatory factor 1 TATA binding" evidence="6">
    <location>
        <begin position="567"/>
        <end position="678"/>
    </location>
</feature>
<dbReference type="Pfam" id="PF12325">
    <property type="entry name" value="TMF_TATA_bd"/>
    <property type="match status" value="1"/>
</dbReference>
<gene>
    <name evidence="7" type="ORF">I9W82_001396</name>
</gene>
<evidence type="ECO:0000256" key="3">
    <source>
        <dbReference type="ARBA" id="ARBA00023054"/>
    </source>
</evidence>
<feature type="compositionally biased region" description="Polar residues" evidence="5">
    <location>
        <begin position="40"/>
        <end position="52"/>
    </location>
</feature>
<dbReference type="Proteomes" id="UP000669133">
    <property type="component" value="Unassembled WGS sequence"/>
</dbReference>
<evidence type="ECO:0000313" key="8">
    <source>
        <dbReference type="Proteomes" id="UP000669133"/>
    </source>
</evidence>
<feature type="coiled-coil region" evidence="4">
    <location>
        <begin position="165"/>
        <end position="192"/>
    </location>
</feature>
<dbReference type="AlphaFoldDB" id="A0A8H8DEV2"/>
<evidence type="ECO:0000256" key="2">
    <source>
        <dbReference type="ARBA" id="ARBA00023034"/>
    </source>
</evidence>
<keyword evidence="3 4" id="KW-0175">Coiled coil</keyword>
<dbReference type="PANTHER" id="PTHR46515:SF1">
    <property type="entry name" value="TATA ELEMENT MODULATORY FACTOR"/>
    <property type="match status" value="1"/>
</dbReference>
<evidence type="ECO:0000256" key="1">
    <source>
        <dbReference type="ARBA" id="ARBA00004555"/>
    </source>
</evidence>
<dbReference type="InterPro" id="IPR022091">
    <property type="entry name" value="TMF_TATA-bd"/>
</dbReference>
<sequence>MTGTGNEIDVSKENGVILDNSNTVSGESTSENVQEKPSDTTESAQNKESSPKPSKKRLTLQERLAQAAKGKKRSEKKSGINGDQTQTHTPSPVISPQVTGNQEDNLNEVNYKAEIEKLKHEIATLKQAKPDSFEKERSVLLEKIETKDETIAQLLKEGEALSLKELKLNESIKKLKLANQTLEEDMAEFAKKHDTALVSSQELQEFLKMNKLKSVDQLIVKFTELTQDASKAKGEIENLKQWESKYTELSKQHEELSATRKELTKDINALKVEHDMSKKQFELDIESKDEVIRSQKDDLSKAKQSYSEEITRLEEKIESLRLSHETPAMPNSEDKIDFDDYKKLSDAHHVLQKSYLSSQENWKLLESNLSLKVDTLTSALDAAKRAKHKLSNDLIKANGALQSQSNEIKSLQDEKKTLQEQIDKLQLSVKLKDDDLHVINEKLERLQAVYTQERSNLNIKITSLTETIESLKEEQRQQVSGPKLSRDSSIGSDLSWNEIRLGESSNTPALNKEFAMFSNRSSASFTEIGEGEGEGELSRRESYMTPDFGYSGSAVNGSTSGLGVPTTMNNGNNLQLVHKMSSNIRRLEIELNTLKDEYEKLLDVKESREQELLEAFKVNEQVQELKLKVEELEREIEEKETKEQTMLELIGEKSEQVEELKADVADLKDLCRSQVQQMVEMQGL</sequence>
<dbReference type="PANTHER" id="PTHR46515">
    <property type="entry name" value="TATA ELEMENT MODULATORY FACTOR TMF1"/>
    <property type="match status" value="1"/>
</dbReference>
<feature type="compositionally biased region" description="Polar residues" evidence="5">
    <location>
        <begin position="81"/>
        <end position="107"/>
    </location>
</feature>
<name>A0A8H8DEV2_9ASCO</name>
<feature type="coiled-coil region" evidence="4">
    <location>
        <begin position="232"/>
        <end position="323"/>
    </location>
</feature>
<accession>A0A8H8DEV2</accession>
<dbReference type="EMBL" id="JAEOAQ010000001">
    <property type="protein sequence ID" value="KAG5422301.1"/>
    <property type="molecule type" value="Genomic_DNA"/>
</dbReference>
<dbReference type="RefSeq" id="XP_067551417.1">
    <property type="nucleotide sequence ID" value="XM_067690136.1"/>
</dbReference>
<feature type="coiled-coil region" evidence="4">
    <location>
        <begin position="373"/>
        <end position="474"/>
    </location>
</feature>
<dbReference type="GO" id="GO:0005783">
    <property type="term" value="C:endoplasmic reticulum"/>
    <property type="evidence" value="ECO:0007669"/>
    <property type="project" value="TreeGrafter"/>
</dbReference>
<protein>
    <recommendedName>
        <fullName evidence="6">TATA element modulatory factor 1 TATA binding domain-containing protein</fullName>
    </recommendedName>
</protein>
<feature type="coiled-coil region" evidence="4">
    <location>
        <begin position="577"/>
        <end position="677"/>
    </location>
</feature>
<evidence type="ECO:0000313" key="7">
    <source>
        <dbReference type="EMBL" id="KAG5422301.1"/>
    </source>
</evidence>
<dbReference type="Pfam" id="PF12329">
    <property type="entry name" value="TMF_DNA_bd"/>
    <property type="match status" value="1"/>
</dbReference>
<dbReference type="InterPro" id="IPR052602">
    <property type="entry name" value="Growth_transcription_reg"/>
</dbReference>
<dbReference type="InterPro" id="IPR022092">
    <property type="entry name" value="TMF_DNA-bd"/>
</dbReference>
<dbReference type="GO" id="GO:0005794">
    <property type="term" value="C:Golgi apparatus"/>
    <property type="evidence" value="ECO:0007669"/>
    <property type="project" value="UniProtKB-SubCell"/>
</dbReference>
<keyword evidence="8" id="KW-1185">Reference proteome</keyword>
<proteinExistence type="predicted"/>
<evidence type="ECO:0000256" key="4">
    <source>
        <dbReference type="SAM" id="Coils"/>
    </source>
</evidence>
<reference evidence="7 8" key="1">
    <citation type="submission" date="2020-12" db="EMBL/GenBank/DDBJ databases">
        <title>Effect of drift, selection, and recombination on the evolution of hybrid genomes in Candida yeast pathogens.</title>
        <authorList>
            <person name="Mixao V."/>
            <person name="Ksiezopolska E."/>
            <person name="Saus E."/>
            <person name="Boekhout T."/>
            <person name="Gacser A."/>
            <person name="Gabaldon T."/>
        </authorList>
    </citation>
    <scope>NUCLEOTIDE SEQUENCE [LARGE SCALE GENOMIC DNA]</scope>
    <source>
        <strain evidence="7 8">BP57</strain>
    </source>
</reference>
<evidence type="ECO:0000256" key="5">
    <source>
        <dbReference type="SAM" id="MobiDB-lite"/>
    </source>
</evidence>
<dbReference type="GeneID" id="93650025"/>
<comment type="subcellular location">
    <subcellularLocation>
        <location evidence="1">Golgi apparatus</location>
    </subcellularLocation>
</comment>
<organism evidence="7 8">
    <name type="scientific">Candida metapsilosis</name>
    <dbReference type="NCBI Taxonomy" id="273372"/>
    <lineage>
        <taxon>Eukaryota</taxon>
        <taxon>Fungi</taxon>
        <taxon>Dikarya</taxon>
        <taxon>Ascomycota</taxon>
        <taxon>Saccharomycotina</taxon>
        <taxon>Pichiomycetes</taxon>
        <taxon>Debaryomycetaceae</taxon>
        <taxon>Candida/Lodderomyces clade</taxon>
        <taxon>Candida</taxon>
    </lineage>
</organism>
<comment type="caution">
    <text evidence="7">The sequence shown here is derived from an EMBL/GenBank/DDBJ whole genome shotgun (WGS) entry which is preliminary data.</text>
</comment>
<dbReference type="OrthoDB" id="74178at2759"/>
<feature type="compositionally biased region" description="Polar residues" evidence="5">
    <location>
        <begin position="19"/>
        <end position="32"/>
    </location>
</feature>
<evidence type="ECO:0000259" key="6">
    <source>
        <dbReference type="Pfam" id="PF12325"/>
    </source>
</evidence>
<feature type="region of interest" description="Disordered" evidence="5">
    <location>
        <begin position="1"/>
        <end position="107"/>
    </location>
</feature>
<keyword evidence="2" id="KW-0333">Golgi apparatus</keyword>